<evidence type="ECO:0000313" key="2">
    <source>
        <dbReference type="Proteomes" id="UP000003257"/>
    </source>
</evidence>
<sequence length="67" mass="6891">NNIVPKRGAMSQGGAPLDPEALSEVLGCLEDMKVGVISCSPRLAESIMSDAALVIRALAERAGIKIG</sequence>
<gene>
    <name evidence="1" type="ORF">OIHEL45_19971</name>
</gene>
<dbReference type="Proteomes" id="UP000003257">
    <property type="component" value="Unassembled WGS sequence"/>
</dbReference>
<proteinExistence type="predicted"/>
<name>A0ABM9WZY8_9RHOB</name>
<reference evidence="1 2" key="1">
    <citation type="submission" date="2007-11" db="EMBL/GenBank/DDBJ databases">
        <authorList>
            <person name="Wagner-Dobler I."/>
            <person name="Ferriera S."/>
            <person name="Johnson J."/>
            <person name="Kravitz S."/>
            <person name="Beeson K."/>
            <person name="Sutton G."/>
            <person name="Rogers Y.-H."/>
            <person name="Friedman R."/>
            <person name="Frazier M."/>
            <person name="Venter J.C."/>
        </authorList>
    </citation>
    <scope>NUCLEOTIDE SEQUENCE [LARGE SCALE GENOMIC DNA]</scope>
    <source>
        <strain evidence="1 2">HEL-45</strain>
    </source>
</reference>
<comment type="caution">
    <text evidence="1">The sequence shown here is derived from an EMBL/GenBank/DDBJ whole genome shotgun (WGS) entry which is preliminary data.</text>
</comment>
<accession>A0ABM9WZY8</accession>
<dbReference type="EMBL" id="ABID01000099">
    <property type="protein sequence ID" value="EDQ02852.1"/>
    <property type="molecule type" value="Genomic_DNA"/>
</dbReference>
<organism evidence="1 2">
    <name type="scientific">Sulfitobacter indolifex HEL-45</name>
    <dbReference type="NCBI Taxonomy" id="391624"/>
    <lineage>
        <taxon>Bacteria</taxon>
        <taxon>Pseudomonadati</taxon>
        <taxon>Pseudomonadota</taxon>
        <taxon>Alphaproteobacteria</taxon>
        <taxon>Rhodobacterales</taxon>
        <taxon>Roseobacteraceae</taxon>
        <taxon>Sulfitobacter</taxon>
    </lineage>
</organism>
<evidence type="ECO:0000313" key="1">
    <source>
        <dbReference type="EMBL" id="EDQ02852.1"/>
    </source>
</evidence>
<keyword evidence="2" id="KW-1185">Reference proteome</keyword>
<feature type="non-terminal residue" evidence="1">
    <location>
        <position position="1"/>
    </location>
</feature>
<protein>
    <submittedName>
        <fullName evidence="1">Uncharacterized protein</fullName>
    </submittedName>
</protein>